<sequence>MSSSRPSYFIVAKSYDYAVDDTELDLMNTIFRPSMFISISHMYYTSPELKVCRIFPLAMGSLPPGLKRGTDYSFGHTVNESLNVLQKIEKMGLNIPTAISFTFKAVYFRPNFTNPSSPRPEDFMLFNKCAYFEKPPFFDDPNTLCGNPEWTPVLPQLAYSIKQQNTVTYLTMSGIATLFKSRTKRDAVLHKAKKARLSNKDIGSDNTQKIYVNEHLCPTLKRLLGIAIGRKRDNGWKSVWSYNGKIFARKSDETPIACDAKQFHLDLNFGLVAYDVDADRARRAKSSVSTRNAKSTAGC</sequence>
<dbReference type="EMBL" id="CM023488">
    <property type="protein sequence ID" value="KAH6924044.1"/>
    <property type="molecule type" value="Genomic_DNA"/>
</dbReference>
<organism evidence="1 2">
    <name type="scientific">Hyalomma asiaticum</name>
    <name type="common">Tick</name>
    <dbReference type="NCBI Taxonomy" id="266040"/>
    <lineage>
        <taxon>Eukaryota</taxon>
        <taxon>Metazoa</taxon>
        <taxon>Ecdysozoa</taxon>
        <taxon>Arthropoda</taxon>
        <taxon>Chelicerata</taxon>
        <taxon>Arachnida</taxon>
        <taxon>Acari</taxon>
        <taxon>Parasitiformes</taxon>
        <taxon>Ixodida</taxon>
        <taxon>Ixodoidea</taxon>
        <taxon>Ixodidae</taxon>
        <taxon>Hyalomminae</taxon>
        <taxon>Hyalomma</taxon>
    </lineage>
</organism>
<reference evidence="1" key="1">
    <citation type="submission" date="2020-05" db="EMBL/GenBank/DDBJ databases">
        <title>Large-scale comparative analyses of tick genomes elucidate their genetic diversity and vector capacities.</title>
        <authorList>
            <person name="Jia N."/>
            <person name="Wang J."/>
            <person name="Shi W."/>
            <person name="Du L."/>
            <person name="Sun Y."/>
            <person name="Zhan W."/>
            <person name="Jiang J."/>
            <person name="Wang Q."/>
            <person name="Zhang B."/>
            <person name="Ji P."/>
            <person name="Sakyi L.B."/>
            <person name="Cui X."/>
            <person name="Yuan T."/>
            <person name="Jiang B."/>
            <person name="Yang W."/>
            <person name="Lam T.T.-Y."/>
            <person name="Chang Q."/>
            <person name="Ding S."/>
            <person name="Wang X."/>
            <person name="Zhu J."/>
            <person name="Ruan X."/>
            <person name="Zhao L."/>
            <person name="Wei J."/>
            <person name="Que T."/>
            <person name="Du C."/>
            <person name="Cheng J."/>
            <person name="Dai P."/>
            <person name="Han X."/>
            <person name="Huang E."/>
            <person name="Gao Y."/>
            <person name="Liu J."/>
            <person name="Shao H."/>
            <person name="Ye R."/>
            <person name="Li L."/>
            <person name="Wei W."/>
            <person name="Wang X."/>
            <person name="Wang C."/>
            <person name="Yang T."/>
            <person name="Huo Q."/>
            <person name="Li W."/>
            <person name="Guo W."/>
            <person name="Chen H."/>
            <person name="Zhou L."/>
            <person name="Ni X."/>
            <person name="Tian J."/>
            <person name="Zhou Y."/>
            <person name="Sheng Y."/>
            <person name="Liu T."/>
            <person name="Pan Y."/>
            <person name="Xia L."/>
            <person name="Li J."/>
            <person name="Zhao F."/>
            <person name="Cao W."/>
        </authorList>
    </citation>
    <scope>NUCLEOTIDE SEQUENCE</scope>
    <source>
        <strain evidence="1">Hyas-2018</strain>
    </source>
</reference>
<accession>A0ACB7RQ92</accession>
<evidence type="ECO:0000313" key="1">
    <source>
        <dbReference type="EMBL" id="KAH6924044.1"/>
    </source>
</evidence>
<gene>
    <name evidence="1" type="ORF">HPB50_010837</name>
</gene>
<keyword evidence="2" id="KW-1185">Reference proteome</keyword>
<protein>
    <submittedName>
        <fullName evidence="1">Uncharacterized protein</fullName>
    </submittedName>
</protein>
<proteinExistence type="predicted"/>
<comment type="caution">
    <text evidence="1">The sequence shown here is derived from an EMBL/GenBank/DDBJ whole genome shotgun (WGS) entry which is preliminary data.</text>
</comment>
<evidence type="ECO:0000313" key="2">
    <source>
        <dbReference type="Proteomes" id="UP000821845"/>
    </source>
</evidence>
<dbReference type="Proteomes" id="UP000821845">
    <property type="component" value="Chromosome 8"/>
</dbReference>
<name>A0ACB7RQ92_HYAAI</name>